<feature type="chain" id="PRO_5004351342" evidence="1">
    <location>
        <begin position="20"/>
        <end position="85"/>
    </location>
</feature>
<reference evidence="3" key="1">
    <citation type="journal article" date="2013" name="Nat. Genet.">
        <title>The Capsella rubella genome and the genomic consequences of rapid mating system evolution.</title>
        <authorList>
            <person name="Slotte T."/>
            <person name="Hazzouri K.M."/>
            <person name="Agren J.A."/>
            <person name="Koenig D."/>
            <person name="Maumus F."/>
            <person name="Guo Y.L."/>
            <person name="Steige K."/>
            <person name="Platts A.E."/>
            <person name="Escobar J.S."/>
            <person name="Newman L.K."/>
            <person name="Wang W."/>
            <person name="Mandakova T."/>
            <person name="Vello E."/>
            <person name="Smith L.M."/>
            <person name="Henz S.R."/>
            <person name="Steffen J."/>
            <person name="Takuno S."/>
            <person name="Brandvain Y."/>
            <person name="Coop G."/>
            <person name="Andolfatto P."/>
            <person name="Hu T.T."/>
            <person name="Blanchette M."/>
            <person name="Clark R.M."/>
            <person name="Quesneville H."/>
            <person name="Nordborg M."/>
            <person name="Gaut B.S."/>
            <person name="Lysak M.A."/>
            <person name="Jenkins J."/>
            <person name="Grimwood J."/>
            <person name="Chapman J."/>
            <person name="Prochnik S."/>
            <person name="Shu S."/>
            <person name="Rokhsar D."/>
            <person name="Schmutz J."/>
            <person name="Weigel D."/>
            <person name="Wright S.I."/>
        </authorList>
    </citation>
    <scope>NUCLEOTIDE SEQUENCE [LARGE SCALE GENOMIC DNA]</scope>
    <source>
        <strain evidence="3">cv. Monte Gargano</strain>
    </source>
</reference>
<evidence type="ECO:0000256" key="1">
    <source>
        <dbReference type="SAM" id="SignalP"/>
    </source>
</evidence>
<keyword evidence="1" id="KW-0732">Signal</keyword>
<accession>R0GPA4</accession>
<organism evidence="2 3">
    <name type="scientific">Capsella rubella</name>
    <dbReference type="NCBI Taxonomy" id="81985"/>
    <lineage>
        <taxon>Eukaryota</taxon>
        <taxon>Viridiplantae</taxon>
        <taxon>Streptophyta</taxon>
        <taxon>Embryophyta</taxon>
        <taxon>Tracheophyta</taxon>
        <taxon>Spermatophyta</taxon>
        <taxon>Magnoliopsida</taxon>
        <taxon>eudicotyledons</taxon>
        <taxon>Gunneridae</taxon>
        <taxon>Pentapetalae</taxon>
        <taxon>rosids</taxon>
        <taxon>malvids</taxon>
        <taxon>Brassicales</taxon>
        <taxon>Brassicaceae</taxon>
        <taxon>Camelineae</taxon>
        <taxon>Capsella</taxon>
    </lineage>
</organism>
<dbReference type="EMBL" id="KB870805">
    <property type="protein sequence ID" value="EOA37606.1"/>
    <property type="molecule type" value="Genomic_DNA"/>
</dbReference>
<evidence type="ECO:0000313" key="2">
    <source>
        <dbReference type="EMBL" id="EOA37606.1"/>
    </source>
</evidence>
<dbReference type="Proteomes" id="UP000029121">
    <property type="component" value="Unassembled WGS sequence"/>
</dbReference>
<name>R0GPA4_9BRAS</name>
<dbReference type="AlphaFoldDB" id="R0GPA4"/>
<protein>
    <submittedName>
        <fullName evidence="2">Uncharacterized protein</fullName>
    </submittedName>
</protein>
<dbReference type="OrthoDB" id="1039495at2759"/>
<feature type="signal peptide" evidence="1">
    <location>
        <begin position="1"/>
        <end position="19"/>
    </location>
</feature>
<sequence length="85" mass="9087">MNNLRVVTVALFLAALVFTASFSNSVVEAKPKKTITITFKCKKKSDCFTNIACEACTDCRCDKGLCRCHGYGGQAGHPKAAPLTA</sequence>
<gene>
    <name evidence="2" type="ORF">CARUB_v10011972mg</name>
</gene>
<proteinExistence type="predicted"/>
<dbReference type="STRING" id="81985.R0GPA4"/>
<evidence type="ECO:0000313" key="3">
    <source>
        <dbReference type="Proteomes" id="UP000029121"/>
    </source>
</evidence>
<keyword evidence="3" id="KW-1185">Reference proteome</keyword>
<dbReference type="KEGG" id="crb:17900720"/>